<dbReference type="EMBL" id="DQAY01000197">
    <property type="protein sequence ID" value="HCO27389.1"/>
    <property type="molecule type" value="Genomic_DNA"/>
</dbReference>
<reference evidence="1 2" key="1">
    <citation type="journal article" date="2018" name="Nat. Biotechnol.">
        <title>A standardized bacterial taxonomy based on genome phylogeny substantially revises the tree of life.</title>
        <authorList>
            <person name="Parks D.H."/>
            <person name="Chuvochina M."/>
            <person name="Waite D.W."/>
            <person name="Rinke C."/>
            <person name="Skarshewski A."/>
            <person name="Chaumeil P.A."/>
            <person name="Hugenholtz P."/>
        </authorList>
    </citation>
    <scope>NUCLEOTIDE SEQUENCE [LARGE SCALE GENOMIC DNA]</scope>
    <source>
        <strain evidence="1">UBA9375</strain>
    </source>
</reference>
<proteinExistence type="predicted"/>
<gene>
    <name evidence="1" type="ORF">DIT97_31935</name>
</gene>
<dbReference type="Proteomes" id="UP000263642">
    <property type="component" value="Unassembled WGS sequence"/>
</dbReference>
<comment type="caution">
    <text evidence="1">The sequence shown here is derived from an EMBL/GenBank/DDBJ whole genome shotgun (WGS) entry which is preliminary data.</text>
</comment>
<evidence type="ECO:0000313" key="2">
    <source>
        <dbReference type="Proteomes" id="UP000263642"/>
    </source>
</evidence>
<accession>A0A3D3REY3</accession>
<name>A0A3D3REY3_9PLAN</name>
<evidence type="ECO:0000313" key="1">
    <source>
        <dbReference type="EMBL" id="HCO27389.1"/>
    </source>
</evidence>
<dbReference type="AlphaFoldDB" id="A0A3D3REY3"/>
<protein>
    <submittedName>
        <fullName evidence="1">Uncharacterized protein</fullName>
    </submittedName>
</protein>
<sequence length="92" mass="10543">MKLTKEQAEAISRGEEIPVDVEGTECVLVRKDIYAKISEDVSKGRSDELTEEDIRKLLARSYESSDWNDPAMDIYNDYDTVITGSRNHARKF</sequence>
<organism evidence="1 2">
    <name type="scientific">Gimesia maris</name>
    <dbReference type="NCBI Taxonomy" id="122"/>
    <lineage>
        <taxon>Bacteria</taxon>
        <taxon>Pseudomonadati</taxon>
        <taxon>Planctomycetota</taxon>
        <taxon>Planctomycetia</taxon>
        <taxon>Planctomycetales</taxon>
        <taxon>Planctomycetaceae</taxon>
        <taxon>Gimesia</taxon>
    </lineage>
</organism>